<name>A0A0U1QP30_9BACL</name>
<evidence type="ECO:0000313" key="2">
    <source>
        <dbReference type="Proteomes" id="UP000035553"/>
    </source>
</evidence>
<gene>
    <name evidence="1" type="ORF">SINU_07445</name>
</gene>
<dbReference type="EMBL" id="AFVQ02000090">
    <property type="protein sequence ID" value="KLI02563.1"/>
    <property type="molecule type" value="Genomic_DNA"/>
</dbReference>
<evidence type="ECO:0000313" key="1">
    <source>
        <dbReference type="EMBL" id="KLI02563.1"/>
    </source>
</evidence>
<dbReference type="Proteomes" id="UP000035553">
    <property type="component" value="Unassembled WGS sequence"/>
</dbReference>
<organism evidence="1 2">
    <name type="scientific">Sporolactobacillus inulinus CASD</name>
    <dbReference type="NCBI Taxonomy" id="1069536"/>
    <lineage>
        <taxon>Bacteria</taxon>
        <taxon>Bacillati</taxon>
        <taxon>Bacillota</taxon>
        <taxon>Bacilli</taxon>
        <taxon>Bacillales</taxon>
        <taxon>Sporolactobacillaceae</taxon>
        <taxon>Sporolactobacillus</taxon>
    </lineage>
</organism>
<dbReference type="RefSeq" id="WP_047035035.1">
    <property type="nucleotide sequence ID" value="NZ_AFVQ02000090.1"/>
</dbReference>
<proteinExistence type="predicted"/>
<sequence>MILHEKVVADLKTINKRNGTVFLLSALDELENAYLVVLNSVIKSLEGKLIGYAKIKPRAMEGDMAMLAEIHHKIAESKRNLKNHSVLP</sequence>
<keyword evidence="2" id="KW-1185">Reference proteome</keyword>
<reference evidence="1 2" key="1">
    <citation type="journal article" date="2011" name="J. Bacteriol.">
        <title>Draft genome sequence of Sporolactobacillus inulinus strain CASD, an efficient D-lactic acid-producing bacterium with high-concentration lactate tolerance capability.</title>
        <authorList>
            <person name="Yu B."/>
            <person name="Su F."/>
            <person name="Wang L."/>
            <person name="Xu K."/>
            <person name="Zhao B."/>
            <person name="Xu P."/>
        </authorList>
    </citation>
    <scope>NUCLEOTIDE SEQUENCE [LARGE SCALE GENOMIC DNA]</scope>
    <source>
        <strain evidence="1 2">CASD</strain>
    </source>
</reference>
<comment type="caution">
    <text evidence="1">The sequence shown here is derived from an EMBL/GenBank/DDBJ whole genome shotgun (WGS) entry which is preliminary data.</text>
</comment>
<accession>A0A0U1QP30</accession>
<protein>
    <submittedName>
        <fullName evidence="1">Uncharacterized protein</fullName>
    </submittedName>
</protein>
<dbReference type="AlphaFoldDB" id="A0A0U1QP30"/>